<reference evidence="8 9" key="1">
    <citation type="submission" date="2019-07" db="EMBL/GenBank/DDBJ databases">
        <title>Litoreibacter alkalisoli sp. nov., isolated from saline-alkaline soil.</title>
        <authorList>
            <person name="Wang S."/>
            <person name="Xu L."/>
            <person name="Xing Y.-T."/>
            <person name="Sun J.-Q."/>
        </authorList>
    </citation>
    <scope>NUCLEOTIDE SEQUENCE [LARGE SCALE GENOMIC DNA]</scope>
    <source>
        <strain evidence="8 9">LN3S51</strain>
        <plasmid evidence="8 9">unnamed4</plasmid>
    </source>
</reference>
<evidence type="ECO:0000256" key="2">
    <source>
        <dbReference type="ARBA" id="ARBA00011028"/>
    </source>
</evidence>
<dbReference type="AlphaFoldDB" id="A0A5B8IAB8"/>
<protein>
    <submittedName>
        <fullName evidence="8">Metal ABC transporter substrate-binding protein</fullName>
    </submittedName>
</protein>
<dbReference type="InterPro" id="IPR006129">
    <property type="entry name" value="AdhesinB"/>
</dbReference>
<dbReference type="EMBL" id="CP042265">
    <property type="protein sequence ID" value="QDY71415.1"/>
    <property type="molecule type" value="Genomic_DNA"/>
</dbReference>
<dbReference type="OrthoDB" id="9793396at2"/>
<evidence type="ECO:0000256" key="6">
    <source>
        <dbReference type="RuleBase" id="RU003512"/>
    </source>
</evidence>
<evidence type="ECO:0000256" key="3">
    <source>
        <dbReference type="ARBA" id="ARBA00022448"/>
    </source>
</evidence>
<dbReference type="InterPro" id="IPR006127">
    <property type="entry name" value="ZnuA-like"/>
</dbReference>
<dbReference type="PANTHER" id="PTHR42953:SF1">
    <property type="entry name" value="METAL-BINDING PROTEIN HI_0362-RELATED"/>
    <property type="match status" value="1"/>
</dbReference>
<comment type="subcellular location">
    <subcellularLocation>
        <location evidence="1">Cell envelope</location>
    </subcellularLocation>
</comment>
<evidence type="ECO:0000313" key="8">
    <source>
        <dbReference type="EMBL" id="QDY71415.1"/>
    </source>
</evidence>
<dbReference type="Pfam" id="PF01297">
    <property type="entry name" value="ZnuA"/>
    <property type="match status" value="1"/>
</dbReference>
<dbReference type="SUPFAM" id="SSF53807">
    <property type="entry name" value="Helical backbone' metal receptor"/>
    <property type="match status" value="1"/>
</dbReference>
<feature type="signal peptide" evidence="7">
    <location>
        <begin position="1"/>
        <end position="24"/>
    </location>
</feature>
<keyword evidence="4" id="KW-0479">Metal-binding</keyword>
<evidence type="ECO:0000256" key="7">
    <source>
        <dbReference type="SAM" id="SignalP"/>
    </source>
</evidence>
<evidence type="ECO:0000313" key="9">
    <source>
        <dbReference type="Proteomes" id="UP000318483"/>
    </source>
</evidence>
<keyword evidence="9" id="KW-1185">Reference proteome</keyword>
<dbReference type="InterPro" id="IPR050492">
    <property type="entry name" value="Bact_metal-bind_prot9"/>
</dbReference>
<proteinExistence type="inferred from homology"/>
<evidence type="ECO:0000256" key="1">
    <source>
        <dbReference type="ARBA" id="ARBA00004196"/>
    </source>
</evidence>
<evidence type="ECO:0000256" key="5">
    <source>
        <dbReference type="ARBA" id="ARBA00022729"/>
    </source>
</evidence>
<dbReference type="GO" id="GO:0030313">
    <property type="term" value="C:cell envelope"/>
    <property type="evidence" value="ECO:0007669"/>
    <property type="project" value="UniProtKB-SubCell"/>
</dbReference>
<dbReference type="Gene3D" id="3.40.50.1980">
    <property type="entry name" value="Nitrogenase molybdenum iron protein domain"/>
    <property type="match status" value="2"/>
</dbReference>
<keyword evidence="3 6" id="KW-0813">Transport</keyword>
<feature type="chain" id="PRO_5022922669" evidence="7">
    <location>
        <begin position="25"/>
        <end position="309"/>
    </location>
</feature>
<organism evidence="8 9">
    <name type="scientific">Qingshengfaniella alkalisoli</name>
    <dbReference type="NCBI Taxonomy" id="2599296"/>
    <lineage>
        <taxon>Bacteria</taxon>
        <taxon>Pseudomonadati</taxon>
        <taxon>Pseudomonadota</taxon>
        <taxon>Alphaproteobacteria</taxon>
        <taxon>Rhodobacterales</taxon>
        <taxon>Paracoccaceae</taxon>
        <taxon>Qingshengfaniella</taxon>
    </lineage>
</organism>
<accession>A0A5B8IAB8</accession>
<dbReference type="PRINTS" id="PR00690">
    <property type="entry name" value="ADHESNFAMILY"/>
</dbReference>
<gene>
    <name evidence="8" type="ORF">FPZ52_17175</name>
</gene>
<dbReference type="GO" id="GO:0030001">
    <property type="term" value="P:metal ion transport"/>
    <property type="evidence" value="ECO:0007669"/>
    <property type="project" value="InterPro"/>
</dbReference>
<keyword evidence="5 7" id="KW-0732">Signal</keyword>
<sequence length="309" mass="32461">MRDWLQCIAACSAMTFASTFAAQAEPLNVVATFSIIGDFAAEVGGERIALKALVGPDSDSHVYEPRPADAMALAQADVVLTNGLEFEGFMTRLIASSGTQAEIATLTDGIETMEEPGGGHYHYNNGQAIFHAGAHDPHAWQSVANAKAYVRNIAAAFCAADAEGCPVYEINATRYADALDVLDAEIRGLVATLPGDRRTVVVAHNAFRYFEVAYGIHFLSPQGVSTESEAAAADVAGLIREIRETGAAAIFAENISDTRLLERIAAEAGLTLAGTLYSDALSGPEGPAPTYLAMMRHNAGVIAAALDAI</sequence>
<keyword evidence="8" id="KW-0614">Plasmid</keyword>
<dbReference type="RefSeq" id="WP_146366829.1">
    <property type="nucleotide sequence ID" value="NZ_CP042265.1"/>
</dbReference>
<name>A0A5B8IAB8_9RHOB</name>
<dbReference type="KEGG" id="lit:FPZ52_17175"/>
<dbReference type="PRINTS" id="PR00691">
    <property type="entry name" value="ADHESINB"/>
</dbReference>
<dbReference type="Proteomes" id="UP000318483">
    <property type="component" value="Plasmid unnamed4"/>
</dbReference>
<geneLocation type="plasmid" evidence="8 9">
    <name>unnamed4</name>
</geneLocation>
<dbReference type="GO" id="GO:0007155">
    <property type="term" value="P:cell adhesion"/>
    <property type="evidence" value="ECO:0007669"/>
    <property type="project" value="InterPro"/>
</dbReference>
<dbReference type="GO" id="GO:0046872">
    <property type="term" value="F:metal ion binding"/>
    <property type="evidence" value="ECO:0007669"/>
    <property type="project" value="UniProtKB-KW"/>
</dbReference>
<dbReference type="InterPro" id="IPR006128">
    <property type="entry name" value="Lipoprotein_PsaA-like"/>
</dbReference>
<comment type="similarity">
    <text evidence="2 6">Belongs to the bacterial solute-binding protein 9 family.</text>
</comment>
<evidence type="ECO:0000256" key="4">
    <source>
        <dbReference type="ARBA" id="ARBA00022723"/>
    </source>
</evidence>
<dbReference type="PANTHER" id="PTHR42953">
    <property type="entry name" value="HIGH-AFFINITY ZINC UPTAKE SYSTEM PROTEIN ZNUA-RELATED"/>
    <property type="match status" value="1"/>
</dbReference>